<keyword evidence="2 7" id="KW-0349">Heme</keyword>
<protein>
    <recommendedName>
        <fullName evidence="8">Globin domain-containing protein</fullName>
    </recommendedName>
</protein>
<reference evidence="9" key="2">
    <citation type="submission" date="2022-06" db="UniProtKB">
        <authorList>
            <consortium name="EnsemblMetazoa"/>
        </authorList>
    </citation>
    <scope>IDENTIFICATION</scope>
</reference>
<feature type="binding site" description="proximal binding residue" evidence="6">
    <location>
        <position position="144"/>
    </location>
    <ligand>
        <name>heme</name>
        <dbReference type="ChEBI" id="CHEBI:30413"/>
    </ligand>
    <ligandPart>
        <name>Fe</name>
        <dbReference type="ChEBI" id="CHEBI:18248"/>
    </ligandPart>
</feature>
<name>A0A8R1TYG5_ONCVO</name>
<sequence length="201" mass="23181">MSHSETKAKCLKVMNESGRVGNCDAAKQDGLNFYKYMFGHHPDLRVYFKGAENFTPTDVQNSDRFAKQGNSTISNNFELFDNLLNYGINTNVEFWERFGSNASGKIQNCDFSGQRVLLAVRILINTYDDSETFKAYARETVNRHIKFKMDRTLWAKFFTLFVNNLKEHTTVDEETEKAFQQIGKEFSDECIKHTVALNLPN</sequence>
<evidence type="ECO:0000313" key="10">
    <source>
        <dbReference type="Proteomes" id="UP000024404"/>
    </source>
</evidence>
<evidence type="ECO:0000256" key="7">
    <source>
        <dbReference type="RuleBase" id="RU000356"/>
    </source>
</evidence>
<dbReference type="CDD" id="cd01040">
    <property type="entry name" value="Mb-like"/>
    <property type="match status" value="1"/>
</dbReference>
<evidence type="ECO:0000256" key="2">
    <source>
        <dbReference type="ARBA" id="ARBA00022617"/>
    </source>
</evidence>
<dbReference type="GO" id="GO:0005344">
    <property type="term" value="F:oxygen carrier activity"/>
    <property type="evidence" value="ECO:0007669"/>
    <property type="project" value="UniProtKB-KW"/>
</dbReference>
<dbReference type="PIRSF" id="PIRSF002026">
    <property type="entry name" value="Nematode_globin"/>
    <property type="match status" value="1"/>
</dbReference>
<proteinExistence type="inferred from homology"/>
<feature type="domain" description="Globin" evidence="8">
    <location>
        <begin position="4"/>
        <end position="195"/>
    </location>
</feature>
<evidence type="ECO:0000259" key="8">
    <source>
        <dbReference type="PROSITE" id="PS01033"/>
    </source>
</evidence>
<dbReference type="GO" id="GO:0020037">
    <property type="term" value="F:heme binding"/>
    <property type="evidence" value="ECO:0007669"/>
    <property type="project" value="InterPro"/>
</dbReference>
<organism evidence="9 10">
    <name type="scientific">Onchocerca volvulus</name>
    <dbReference type="NCBI Taxonomy" id="6282"/>
    <lineage>
        <taxon>Eukaryota</taxon>
        <taxon>Metazoa</taxon>
        <taxon>Ecdysozoa</taxon>
        <taxon>Nematoda</taxon>
        <taxon>Chromadorea</taxon>
        <taxon>Rhabditida</taxon>
        <taxon>Spirurina</taxon>
        <taxon>Spiruromorpha</taxon>
        <taxon>Filarioidea</taxon>
        <taxon>Onchocercidae</taxon>
        <taxon>Onchocerca</taxon>
    </lineage>
</organism>
<dbReference type="Pfam" id="PF00042">
    <property type="entry name" value="Globin"/>
    <property type="match status" value="2"/>
</dbReference>
<reference evidence="10" key="1">
    <citation type="submission" date="2013-10" db="EMBL/GenBank/DDBJ databases">
        <title>Genome sequencing of Onchocerca volvulus.</title>
        <authorList>
            <person name="Cotton J."/>
            <person name="Tsai J."/>
            <person name="Stanley E."/>
            <person name="Tracey A."/>
            <person name="Holroyd N."/>
            <person name="Lustigman S."/>
            <person name="Berriman M."/>
        </authorList>
    </citation>
    <scope>NUCLEOTIDE SEQUENCE</scope>
</reference>
<dbReference type="InterPro" id="IPR012292">
    <property type="entry name" value="Globin/Proto"/>
</dbReference>
<dbReference type="GO" id="GO:0019825">
    <property type="term" value="F:oxygen binding"/>
    <property type="evidence" value="ECO:0007669"/>
    <property type="project" value="InterPro"/>
</dbReference>
<keyword evidence="5 6" id="KW-0408">Iron</keyword>
<dbReference type="Proteomes" id="UP000024404">
    <property type="component" value="Unassembled WGS sequence"/>
</dbReference>
<comment type="similarity">
    <text evidence="7">Belongs to the globin family.</text>
</comment>
<evidence type="ECO:0000256" key="4">
    <source>
        <dbReference type="ARBA" id="ARBA00022723"/>
    </source>
</evidence>
<evidence type="ECO:0000256" key="6">
    <source>
        <dbReference type="PIRSR" id="PIRSR002026-1"/>
    </source>
</evidence>
<dbReference type="PROSITE" id="PS01033">
    <property type="entry name" value="GLOBIN"/>
    <property type="match status" value="1"/>
</dbReference>
<evidence type="ECO:0000313" key="9">
    <source>
        <dbReference type="EnsemblMetazoa" id="OVOC7082.1"/>
    </source>
</evidence>
<evidence type="ECO:0000256" key="3">
    <source>
        <dbReference type="ARBA" id="ARBA00022621"/>
    </source>
</evidence>
<evidence type="ECO:0000256" key="1">
    <source>
        <dbReference type="ARBA" id="ARBA00022448"/>
    </source>
</evidence>
<evidence type="ECO:0000256" key="5">
    <source>
        <dbReference type="ARBA" id="ARBA00023004"/>
    </source>
</evidence>
<dbReference type="InterPro" id="IPR044399">
    <property type="entry name" value="Mb-like_M"/>
</dbReference>
<dbReference type="InterPro" id="IPR000971">
    <property type="entry name" value="Globin"/>
</dbReference>
<dbReference type="OMA" id="HETFLAY"/>
<dbReference type="EnsemblMetazoa" id="OVOC7082.1">
    <property type="protein sequence ID" value="OVOC7082.1"/>
    <property type="gene ID" value="WBGene00243891"/>
</dbReference>
<dbReference type="InterPro" id="IPR012085">
    <property type="entry name" value="Globin_nematode"/>
</dbReference>
<keyword evidence="3 7" id="KW-0561">Oxygen transport</keyword>
<dbReference type="EMBL" id="CMVM020000187">
    <property type="status" value="NOT_ANNOTATED_CDS"/>
    <property type="molecule type" value="Genomic_DNA"/>
</dbReference>
<keyword evidence="1 7" id="KW-0813">Transport</keyword>
<dbReference type="InterPro" id="IPR009050">
    <property type="entry name" value="Globin-like_sf"/>
</dbReference>
<keyword evidence="4 6" id="KW-0479">Metal-binding</keyword>
<dbReference type="GO" id="GO:0005506">
    <property type="term" value="F:iron ion binding"/>
    <property type="evidence" value="ECO:0007669"/>
    <property type="project" value="InterPro"/>
</dbReference>
<dbReference type="Gene3D" id="1.10.490.10">
    <property type="entry name" value="Globins"/>
    <property type="match status" value="1"/>
</dbReference>
<accession>A0A8R1TYG5</accession>
<dbReference type="AlphaFoldDB" id="A0A8R1TYG5"/>
<keyword evidence="10" id="KW-1185">Reference proteome</keyword>
<dbReference type="SUPFAM" id="SSF46458">
    <property type="entry name" value="Globin-like"/>
    <property type="match status" value="1"/>
</dbReference>